<dbReference type="EMBL" id="EAAA01000187">
    <property type="status" value="NOT_ANNOTATED_CDS"/>
    <property type="molecule type" value="Genomic_DNA"/>
</dbReference>
<feature type="domain" description="K Homology" evidence="8">
    <location>
        <begin position="1099"/>
        <end position="1164"/>
    </location>
</feature>
<name>A0A1W3JV04_CIOIN</name>
<feature type="domain" description="K Homology" evidence="8">
    <location>
        <begin position="567"/>
        <end position="635"/>
    </location>
</feature>
<dbReference type="PANTHER" id="PTHR10627">
    <property type="entry name" value="SCP160"/>
    <property type="match status" value="1"/>
</dbReference>
<feature type="region of interest" description="Disordered" evidence="7">
    <location>
        <begin position="28"/>
        <end position="47"/>
    </location>
</feature>
<dbReference type="CDD" id="cd02394">
    <property type="entry name" value="KH-I_Vigilin_rpt6"/>
    <property type="match status" value="1"/>
</dbReference>
<dbReference type="CDD" id="cd22412">
    <property type="entry name" value="KH-I_Vigilin_rpt9"/>
    <property type="match status" value="1"/>
</dbReference>
<feature type="coiled-coil region" evidence="6">
    <location>
        <begin position="616"/>
        <end position="643"/>
    </location>
</feature>
<keyword evidence="6" id="KW-0175">Coiled coil</keyword>
<feature type="region of interest" description="Disordered" evidence="7">
    <location>
        <begin position="1201"/>
        <end position="1243"/>
    </location>
</feature>
<dbReference type="CDD" id="cd22410">
    <property type="entry name" value="KH-I_Vigilin_rpt7"/>
    <property type="match status" value="1"/>
</dbReference>
<comment type="subcellular location">
    <subcellularLocation>
        <location evidence="1">Cytoplasm</location>
    </subcellularLocation>
</comment>
<feature type="region of interest" description="Disordered" evidence="7">
    <location>
        <begin position="1"/>
        <end position="23"/>
    </location>
</feature>
<evidence type="ECO:0000259" key="8">
    <source>
        <dbReference type="SMART" id="SM00322"/>
    </source>
</evidence>
<keyword evidence="4 5" id="KW-0694">RNA-binding</keyword>
<evidence type="ECO:0000313" key="10">
    <source>
        <dbReference type="Proteomes" id="UP000008144"/>
    </source>
</evidence>
<feature type="domain" description="K Homology" evidence="8">
    <location>
        <begin position="1026"/>
        <end position="1095"/>
    </location>
</feature>
<evidence type="ECO:0000256" key="1">
    <source>
        <dbReference type="ARBA" id="ARBA00004496"/>
    </source>
</evidence>
<dbReference type="eggNOG" id="KOG2208">
    <property type="taxonomic scope" value="Eukaryota"/>
</dbReference>
<dbReference type="Pfam" id="PF00013">
    <property type="entry name" value="KH_1"/>
    <property type="match status" value="14"/>
</dbReference>
<evidence type="ECO:0000256" key="7">
    <source>
        <dbReference type="SAM" id="MobiDB-lite"/>
    </source>
</evidence>
<evidence type="ECO:0000256" key="6">
    <source>
        <dbReference type="SAM" id="Coils"/>
    </source>
</evidence>
<dbReference type="InterPro" id="IPR004088">
    <property type="entry name" value="KH_dom_type_1"/>
</dbReference>
<dbReference type="InterPro" id="IPR004087">
    <property type="entry name" value="KH_dom"/>
</dbReference>
<dbReference type="CDD" id="cd22406">
    <property type="entry name" value="KH-I_Vigilin_rpt2"/>
    <property type="match status" value="1"/>
</dbReference>
<feature type="domain" description="K Homology" evidence="8">
    <location>
        <begin position="421"/>
        <end position="489"/>
    </location>
</feature>
<dbReference type="InterPro" id="IPR057778">
    <property type="entry name" value="KH_Vigilin_N"/>
</dbReference>
<dbReference type="STRING" id="7719.ENSCINP00000009467"/>
<dbReference type="CDD" id="cd22414">
    <property type="entry name" value="KH-I_Vigilin_rpt11"/>
    <property type="match status" value="1"/>
</dbReference>
<accession>F6WQB5</accession>
<dbReference type="GO" id="GO:0003729">
    <property type="term" value="F:mRNA binding"/>
    <property type="evidence" value="ECO:0000318"/>
    <property type="project" value="GO_Central"/>
</dbReference>
<feature type="domain" description="K Homology" evidence="8">
    <location>
        <begin position="136"/>
        <end position="204"/>
    </location>
</feature>
<dbReference type="CDD" id="cd22407">
    <property type="entry name" value="KH-I_Vigilin_rpt3"/>
    <property type="match status" value="1"/>
</dbReference>
<accession>A0A1W3JV04</accession>
<dbReference type="OMA" id="DHAGQQV"/>
<dbReference type="PROSITE" id="PS50084">
    <property type="entry name" value="KH_TYPE_1"/>
    <property type="match status" value="14"/>
</dbReference>
<feature type="domain" description="K Homology" evidence="8">
    <location>
        <begin position="350"/>
        <end position="416"/>
    </location>
</feature>
<sequence>MNSVDSAQTSGANDVGNNDTEVIPTYSEAFPPLAGDHENVPTTSSENQWLNPKVQRIRSTVVTQIFHIPMEERAFKQSEFGQSQKDQSKVCIDIMRITDTMIEMSTCRDGSLSLLVSGKAENVLKARREIFNKLQTQACVTVNIPKEHHRVILGKAGSRLQKLELETATKINIPRSEKQSTEITIVGTQEGIHRARQEIQMISDEQAKLAMERLPIEKMYHPFINGPRNEFASKLSKEHGVRIHIPPPSVQKDEVVVSGERDGVAAAVNKIMMVYQQKSRNCKTISVEINKSQHKYIIGPRGQTLQDILAEADVSVELPPTDSLSETVVLRGEPGKLGQGLTIVYAKANSVVIREVSAAAWLHRFIIGKKGANIRAITSNLPRVNVEFQDEGNKIVIEGPPEEADPAQQQLELQVKELKARMDFAEVHIDPKFHKNIIGKGGQSINKLRDQYNVNIQIPTDTDKSSLIRIEGDPEGVKEAKKELEQMGQRLENEKSKDVLIEHRFHRNIIGQKGEKVKAIRDLFPKVNISFPDAKKKSDVVNLRGPKNDVEKCYKYLKQLNDDMVEKNYCIDVPIFKQYHKNIIGKGGANIRKIREETNTQIELPKEDSDNEVIVITGKKADCEKARKLIRAIEREQANIVEESVTINPQLHNQLIGAKGRLVRSLMDDYGGNVQIHFPMGSSGSDKVTIRGPKEEVEKAKDQLMQIAKQKELSSYTKELKCKAELHRFLIGRGGTTIKKVRDETGARIMFPASNDTDKETITVMGKQADVDTACKILEERIKSMENIVEIEMEIEQKHHKYFVARRGAVLRDIADEFGGVAVSFPRIGDESSTVRIKGPSECVEGAKSKLAELVDDLDNQVTIECLVDEQYHRTVIGQKGRNIQGVTSQYNVQVKFPSRNNAPANGDKGEVVENGTNEEENKDLILITGHKDRCQKAKEAILALVPISEQVDVPYKFHRYIIGQKGLGVRKLMEDYDITISIPPADQNSNFITITGVSSKLEAAKEGLMERVKVIEGEEEDRVLRGFTLTVDVPNQYHPQIIGRRGVTVTDIRNKHSVNIQFPDRDDEKKDQIRIIGYEKNTESARDAVMKIVNELESHISQDIHIDRKVHPRLIGTKGRAIKKIMEDFGVDIRFPKDEDIVTVTGALEKVDECVEHILNLEEEYMQDIAEQEETKRYSHSTYQGNEKSSRSTNKAPFVVRDAPWHQPGSVDTNNLEEFPSLGGPSSGNKSSSAAPAWGRRY</sequence>
<evidence type="ECO:0000313" key="9">
    <source>
        <dbReference type="Ensembl" id="ENSCINP00000009467.3"/>
    </source>
</evidence>
<dbReference type="Ensembl" id="ENSCINT00000009467.3">
    <property type="protein sequence ID" value="ENSCINP00000009467.3"/>
    <property type="gene ID" value="ENSCING00000004580.3"/>
</dbReference>
<dbReference type="SUPFAM" id="SSF54791">
    <property type="entry name" value="Eukaryotic type KH-domain (KH-domain type I)"/>
    <property type="match status" value="12"/>
</dbReference>
<dbReference type="FunCoup" id="A0A1W3JV04">
    <property type="interactions" value="202"/>
</dbReference>
<dbReference type="CDD" id="cd22409">
    <property type="entry name" value="KH-I_Vigilin_rpt5"/>
    <property type="match status" value="1"/>
</dbReference>
<dbReference type="CDD" id="cd22411">
    <property type="entry name" value="KH-I_Vigilin_rpt8"/>
    <property type="match status" value="1"/>
</dbReference>
<keyword evidence="10" id="KW-1185">Reference proteome</keyword>
<dbReference type="SMART" id="SM00322">
    <property type="entry name" value="KH"/>
    <property type="match status" value="14"/>
</dbReference>
<organism evidence="9 10">
    <name type="scientific">Ciona intestinalis</name>
    <name type="common">Transparent sea squirt</name>
    <name type="synonym">Ascidia intestinalis</name>
    <dbReference type="NCBI Taxonomy" id="7719"/>
    <lineage>
        <taxon>Eukaryota</taxon>
        <taxon>Metazoa</taxon>
        <taxon>Chordata</taxon>
        <taxon>Tunicata</taxon>
        <taxon>Ascidiacea</taxon>
        <taxon>Phlebobranchia</taxon>
        <taxon>Cionidae</taxon>
        <taxon>Ciona</taxon>
    </lineage>
</organism>
<feature type="domain" description="K Homology" evidence="8">
    <location>
        <begin position="493"/>
        <end position="562"/>
    </location>
</feature>
<evidence type="ECO:0000256" key="4">
    <source>
        <dbReference type="ARBA" id="ARBA00022884"/>
    </source>
</evidence>
<reference evidence="10" key="1">
    <citation type="journal article" date="2002" name="Science">
        <title>The draft genome of Ciona intestinalis: insights into chordate and vertebrate origins.</title>
        <authorList>
            <person name="Dehal P."/>
            <person name="Satou Y."/>
            <person name="Campbell R.K."/>
            <person name="Chapman J."/>
            <person name="Degnan B."/>
            <person name="De Tomaso A."/>
            <person name="Davidson B."/>
            <person name="Di Gregorio A."/>
            <person name="Gelpke M."/>
            <person name="Goodstein D.M."/>
            <person name="Harafuji N."/>
            <person name="Hastings K.E."/>
            <person name="Ho I."/>
            <person name="Hotta K."/>
            <person name="Huang W."/>
            <person name="Kawashima T."/>
            <person name="Lemaire P."/>
            <person name="Martinez D."/>
            <person name="Meinertzhagen I.A."/>
            <person name="Necula S."/>
            <person name="Nonaka M."/>
            <person name="Putnam N."/>
            <person name="Rash S."/>
            <person name="Saiga H."/>
            <person name="Satake M."/>
            <person name="Terry A."/>
            <person name="Yamada L."/>
            <person name="Wang H.G."/>
            <person name="Awazu S."/>
            <person name="Azumi K."/>
            <person name="Boore J."/>
            <person name="Branno M."/>
            <person name="Chin-Bow S."/>
            <person name="DeSantis R."/>
            <person name="Doyle S."/>
            <person name="Francino P."/>
            <person name="Keys D.N."/>
            <person name="Haga S."/>
            <person name="Hayashi H."/>
            <person name="Hino K."/>
            <person name="Imai K.S."/>
            <person name="Inaba K."/>
            <person name="Kano S."/>
            <person name="Kobayashi K."/>
            <person name="Kobayashi M."/>
            <person name="Lee B.I."/>
            <person name="Makabe K.W."/>
            <person name="Manohar C."/>
            <person name="Matassi G."/>
            <person name="Medina M."/>
            <person name="Mochizuki Y."/>
            <person name="Mount S."/>
            <person name="Morishita T."/>
            <person name="Miura S."/>
            <person name="Nakayama A."/>
            <person name="Nishizaka S."/>
            <person name="Nomoto H."/>
            <person name="Ohta F."/>
            <person name="Oishi K."/>
            <person name="Rigoutsos I."/>
            <person name="Sano M."/>
            <person name="Sasaki A."/>
            <person name="Sasakura Y."/>
            <person name="Shoguchi E."/>
            <person name="Shin-i T."/>
            <person name="Spagnuolo A."/>
            <person name="Stainier D."/>
            <person name="Suzuki M.M."/>
            <person name="Tassy O."/>
            <person name="Takatori N."/>
            <person name="Tokuoka M."/>
            <person name="Yagi K."/>
            <person name="Yoshizaki F."/>
            <person name="Wada S."/>
            <person name="Zhang C."/>
            <person name="Hyatt P.D."/>
            <person name="Larimer F."/>
            <person name="Detter C."/>
            <person name="Doggett N."/>
            <person name="Glavina T."/>
            <person name="Hawkins T."/>
            <person name="Richardson P."/>
            <person name="Lucas S."/>
            <person name="Kohara Y."/>
            <person name="Levine M."/>
            <person name="Satoh N."/>
            <person name="Rokhsar D.S."/>
        </authorList>
    </citation>
    <scope>NUCLEOTIDE SEQUENCE [LARGE SCALE GENOMIC DNA]</scope>
</reference>
<dbReference type="InterPro" id="IPR036612">
    <property type="entry name" value="KH_dom_type_1_sf"/>
</dbReference>
<proteinExistence type="predicted"/>
<feature type="domain" description="K Homology" evidence="8">
    <location>
        <begin position="860"/>
        <end position="947"/>
    </location>
</feature>
<reference evidence="9" key="4">
    <citation type="submission" date="2025-09" db="UniProtKB">
        <authorList>
            <consortium name="Ensembl"/>
        </authorList>
    </citation>
    <scope>IDENTIFICATION</scope>
</reference>
<dbReference type="CDD" id="cd22416">
    <property type="entry name" value="KH-I_Vigilin_rpt13"/>
    <property type="match status" value="1"/>
</dbReference>
<dbReference type="FunFam" id="3.30.1370.10:FF:000039">
    <property type="entry name" value="vigilin isoform X1"/>
    <property type="match status" value="1"/>
</dbReference>
<keyword evidence="2" id="KW-0963">Cytoplasm</keyword>
<dbReference type="CDD" id="cd22417">
    <property type="entry name" value="KH-I_Vigilin_rpt14"/>
    <property type="match status" value="1"/>
</dbReference>
<protein>
    <recommendedName>
        <fullName evidence="8">K Homology domain-containing protein</fullName>
    </recommendedName>
</protein>
<dbReference type="PANTHER" id="PTHR10627:SF31">
    <property type="entry name" value="DODECA-SATELLITE-BINDING PROTEIN 1, ISOFORM A"/>
    <property type="match status" value="1"/>
</dbReference>
<evidence type="ECO:0000256" key="2">
    <source>
        <dbReference type="ARBA" id="ARBA00022490"/>
    </source>
</evidence>
<dbReference type="CDD" id="cd22418">
    <property type="entry name" value="KH-I_Vigilin_rpt15"/>
    <property type="match status" value="1"/>
</dbReference>
<evidence type="ECO:0000256" key="5">
    <source>
        <dbReference type="PROSITE-ProRule" id="PRU00117"/>
    </source>
</evidence>
<dbReference type="InParanoid" id="A0A1W3JV04"/>
<feature type="domain" description="K Homology" evidence="8">
    <location>
        <begin position="208"/>
        <end position="276"/>
    </location>
</feature>
<dbReference type="CDD" id="cd22413">
    <property type="entry name" value="KH-I_Vigilin_rpt10"/>
    <property type="match status" value="1"/>
</dbReference>
<feature type="compositionally biased region" description="Polar residues" evidence="7">
    <location>
        <begin position="1"/>
        <end position="20"/>
    </location>
</feature>
<feature type="domain" description="K Homology" evidence="8">
    <location>
        <begin position="281"/>
        <end position="349"/>
    </location>
</feature>
<dbReference type="CDD" id="cd22408">
    <property type="entry name" value="KH-I_Vigilin_rpt4"/>
    <property type="match status" value="1"/>
</dbReference>
<dbReference type="Proteomes" id="UP000008144">
    <property type="component" value="Chromosome 1"/>
</dbReference>
<reference evidence="9" key="2">
    <citation type="journal article" date="2008" name="Genome Biol.">
        <title>Improved genome assembly and evidence-based global gene model set for the chordate Ciona intestinalis: new insight into intron and operon populations.</title>
        <authorList>
            <person name="Satou Y."/>
            <person name="Mineta K."/>
            <person name="Ogasawara M."/>
            <person name="Sasakura Y."/>
            <person name="Shoguchi E."/>
            <person name="Ueno K."/>
            <person name="Yamada L."/>
            <person name="Matsumoto J."/>
            <person name="Wasserscheid J."/>
            <person name="Dewar K."/>
            <person name="Wiley G.B."/>
            <person name="Macmil S.L."/>
            <person name="Roe B.A."/>
            <person name="Zeller R.W."/>
            <person name="Hastings K.E."/>
            <person name="Lemaire P."/>
            <person name="Lindquist E."/>
            <person name="Endo T."/>
            <person name="Hotta K."/>
            <person name="Inaba K."/>
        </authorList>
    </citation>
    <scope>NUCLEOTIDE SEQUENCE [LARGE SCALE GENOMIC DNA]</scope>
    <source>
        <strain evidence="9">wild type</strain>
    </source>
</reference>
<feature type="domain" description="K Homology" evidence="8">
    <location>
        <begin position="639"/>
        <end position="709"/>
    </location>
</feature>
<dbReference type="CDD" id="cd22405">
    <property type="entry name" value="KH-I_Vigilin_rpt1"/>
    <property type="match status" value="1"/>
</dbReference>
<dbReference type="AlphaFoldDB" id="A0A1W3JV04"/>
<dbReference type="Gene3D" id="3.30.1370.10">
    <property type="entry name" value="K Homology domain, type 1"/>
    <property type="match status" value="14"/>
</dbReference>
<evidence type="ECO:0000256" key="3">
    <source>
        <dbReference type="ARBA" id="ARBA00022737"/>
    </source>
</evidence>
<dbReference type="GeneTree" id="ENSGT00940000168637"/>
<feature type="domain" description="K Homology" evidence="8">
    <location>
        <begin position="948"/>
        <end position="1014"/>
    </location>
</feature>
<reference evidence="9" key="3">
    <citation type="submission" date="2025-08" db="UniProtKB">
        <authorList>
            <consortium name="Ensembl"/>
        </authorList>
    </citation>
    <scope>IDENTIFICATION</scope>
</reference>
<feature type="domain" description="K Homology" evidence="8">
    <location>
        <begin position="787"/>
        <end position="856"/>
    </location>
</feature>
<feature type="domain" description="K Homology" evidence="8">
    <location>
        <begin position="714"/>
        <end position="783"/>
    </location>
</feature>
<dbReference type="Pfam" id="PF24668">
    <property type="entry name" value="KH_Vigilin"/>
    <property type="match status" value="1"/>
</dbReference>
<keyword evidence="3" id="KW-0677">Repeat</keyword>